<organism evidence="1 3">
    <name type="scientific">Pseudomonas syringae pv. tagetis</name>
    <dbReference type="NCBI Taxonomy" id="129140"/>
    <lineage>
        <taxon>Bacteria</taxon>
        <taxon>Pseudomonadati</taxon>
        <taxon>Pseudomonadota</taxon>
        <taxon>Gammaproteobacteria</taxon>
        <taxon>Pseudomonadales</taxon>
        <taxon>Pseudomonadaceae</taxon>
        <taxon>Pseudomonas</taxon>
    </lineage>
</organism>
<dbReference type="Proteomes" id="UP000050474">
    <property type="component" value="Unassembled WGS sequence"/>
</dbReference>
<evidence type="ECO:0000313" key="2">
    <source>
        <dbReference type="EMBL" id="MFH7518722.1"/>
    </source>
</evidence>
<dbReference type="EMBL" id="LJRM01000021">
    <property type="protein sequence ID" value="KPY89631.1"/>
    <property type="molecule type" value="Genomic_DNA"/>
</dbReference>
<reference evidence="1 3" key="1">
    <citation type="submission" date="2015-09" db="EMBL/GenBank/DDBJ databases">
        <title>Genome announcement of multiple Pseudomonas syringae strains.</title>
        <authorList>
            <person name="Thakur S."/>
            <person name="Wang P.W."/>
            <person name="Gong Y."/>
            <person name="Weir B.S."/>
            <person name="Guttman D.S."/>
        </authorList>
    </citation>
    <scope>NUCLEOTIDE SEQUENCE [LARGE SCALE GENOMIC DNA]</scope>
    <source>
        <strain evidence="1 3">ICMP4091</strain>
    </source>
</reference>
<dbReference type="Proteomes" id="UP001610657">
    <property type="component" value="Unassembled WGS sequence"/>
</dbReference>
<reference evidence="2 4" key="2">
    <citation type="submission" date="2023-08" db="EMBL/GenBank/DDBJ databases">
        <title>Genomic and mutational analysis of Pseudomonas syringae pv. tagetis EB037 pathogenicity on sunflower.</title>
        <authorList>
            <person name="Maul J.E."/>
        </authorList>
    </citation>
    <scope>NUCLEOTIDE SEQUENCE [LARGE SCALE GENOMIC DNA]</scope>
    <source>
        <strain evidence="2 4">EB037_T1</strain>
    </source>
</reference>
<dbReference type="STRING" id="129140.ALO44_00929"/>
<name>A0A0Q0CCM8_9PSED</name>
<dbReference type="RefSeq" id="WP_267898492.1">
    <property type="nucleotide sequence ID" value="NZ_JAVCPT010000033.1"/>
</dbReference>
<evidence type="ECO:0000313" key="3">
    <source>
        <dbReference type="Proteomes" id="UP000050474"/>
    </source>
</evidence>
<protein>
    <submittedName>
        <fullName evidence="1">Uncharacterized protein</fullName>
    </submittedName>
</protein>
<keyword evidence="4" id="KW-1185">Reference proteome</keyword>
<accession>A0A0Q0CCM8</accession>
<dbReference type="EMBL" id="JAVCQK010000033">
    <property type="protein sequence ID" value="MFH7518722.1"/>
    <property type="molecule type" value="Genomic_DNA"/>
</dbReference>
<evidence type="ECO:0000313" key="1">
    <source>
        <dbReference type="EMBL" id="KPY89631.1"/>
    </source>
</evidence>
<comment type="caution">
    <text evidence="1">The sequence shown here is derived from an EMBL/GenBank/DDBJ whole genome shotgun (WGS) entry which is preliminary data.</text>
</comment>
<proteinExistence type="predicted"/>
<gene>
    <name evidence="1" type="ORF">ALO44_00929</name>
    <name evidence="2" type="ORF">RA271_26610</name>
</gene>
<sequence>MAASLFLCALNPFSLSRLASVERIMPFIGIERPMVNAKCY</sequence>
<dbReference type="AlphaFoldDB" id="A0A0Q0CCM8"/>
<evidence type="ECO:0000313" key="4">
    <source>
        <dbReference type="Proteomes" id="UP001610657"/>
    </source>
</evidence>
<dbReference type="PATRIC" id="fig|129140.3.peg.1278"/>